<accession>A0A3L0W2N7</accession>
<comment type="caution">
    <text evidence="1">The sequence shown here is derived from an EMBL/GenBank/DDBJ whole genome shotgun (WGS) entry which is preliminary data.</text>
</comment>
<sequence length="94" mass="10375">MKNNDIRCGTLSVYSGELTIRPELDVAIRVLGHQPYAAIPSQDQEGAWELWVAYGGDSSHRTICGMNKTYASQEEALAAGASWQKDKMVDKTSR</sequence>
<protein>
    <submittedName>
        <fullName evidence="1">Uncharacterized protein</fullName>
    </submittedName>
</protein>
<dbReference type="AlphaFoldDB" id="A0A3L0W2N7"/>
<evidence type="ECO:0000313" key="1">
    <source>
        <dbReference type="EMBL" id="MHO06490.1"/>
    </source>
</evidence>
<gene>
    <name evidence="1" type="ORF">D9F05_19375</name>
</gene>
<organism evidence="1">
    <name type="scientific">Escherichia coli</name>
    <dbReference type="NCBI Taxonomy" id="562"/>
    <lineage>
        <taxon>Bacteria</taxon>
        <taxon>Pseudomonadati</taxon>
        <taxon>Pseudomonadota</taxon>
        <taxon>Gammaproteobacteria</taxon>
        <taxon>Enterobacterales</taxon>
        <taxon>Enterobacteriaceae</taxon>
        <taxon>Escherichia</taxon>
    </lineage>
</organism>
<reference evidence="1" key="1">
    <citation type="submission" date="2018-10" db="EMBL/GenBank/DDBJ databases">
        <authorList>
            <consortium name="NARMS: The National Antimicrobial Resistance Monitoring System"/>
        </authorList>
    </citation>
    <scope>NUCLEOTIDE SEQUENCE [LARGE SCALE GENOMIC DNA]</scope>
    <source>
        <strain evidence="1">CVM N17EC0388</strain>
    </source>
</reference>
<dbReference type="EMBL" id="RNRV01000044">
    <property type="protein sequence ID" value="MHO06490.1"/>
    <property type="molecule type" value="Genomic_DNA"/>
</dbReference>
<name>A0A3L0W2N7_ECOLX</name>
<proteinExistence type="predicted"/>